<gene>
    <name evidence="1" type="ORF">EDB81DRAFT_795723</name>
</gene>
<evidence type="ECO:0000313" key="1">
    <source>
        <dbReference type="EMBL" id="KAH7143464.1"/>
    </source>
</evidence>
<proteinExistence type="predicted"/>
<dbReference type="AlphaFoldDB" id="A0A9P9ET88"/>
<comment type="caution">
    <text evidence="1">The sequence shown here is derived from an EMBL/GenBank/DDBJ whole genome shotgun (WGS) entry which is preliminary data.</text>
</comment>
<organism evidence="1 2">
    <name type="scientific">Dactylonectria macrodidyma</name>
    <dbReference type="NCBI Taxonomy" id="307937"/>
    <lineage>
        <taxon>Eukaryota</taxon>
        <taxon>Fungi</taxon>
        <taxon>Dikarya</taxon>
        <taxon>Ascomycota</taxon>
        <taxon>Pezizomycotina</taxon>
        <taxon>Sordariomycetes</taxon>
        <taxon>Hypocreomycetidae</taxon>
        <taxon>Hypocreales</taxon>
        <taxon>Nectriaceae</taxon>
        <taxon>Dactylonectria</taxon>
    </lineage>
</organism>
<accession>A0A9P9ET88</accession>
<reference evidence="1" key="1">
    <citation type="journal article" date="2021" name="Nat. Commun.">
        <title>Genetic determinants of endophytism in the Arabidopsis root mycobiome.</title>
        <authorList>
            <person name="Mesny F."/>
            <person name="Miyauchi S."/>
            <person name="Thiergart T."/>
            <person name="Pickel B."/>
            <person name="Atanasova L."/>
            <person name="Karlsson M."/>
            <person name="Huettel B."/>
            <person name="Barry K.W."/>
            <person name="Haridas S."/>
            <person name="Chen C."/>
            <person name="Bauer D."/>
            <person name="Andreopoulos W."/>
            <person name="Pangilinan J."/>
            <person name="LaButti K."/>
            <person name="Riley R."/>
            <person name="Lipzen A."/>
            <person name="Clum A."/>
            <person name="Drula E."/>
            <person name="Henrissat B."/>
            <person name="Kohler A."/>
            <person name="Grigoriev I.V."/>
            <person name="Martin F.M."/>
            <person name="Hacquard S."/>
        </authorList>
    </citation>
    <scope>NUCLEOTIDE SEQUENCE</scope>
    <source>
        <strain evidence="1">MPI-CAGE-AT-0147</strain>
    </source>
</reference>
<evidence type="ECO:0000313" key="2">
    <source>
        <dbReference type="Proteomes" id="UP000738349"/>
    </source>
</evidence>
<protein>
    <submittedName>
        <fullName evidence="1">Uncharacterized protein</fullName>
    </submittedName>
</protein>
<keyword evidence="2" id="KW-1185">Reference proteome</keyword>
<dbReference type="EMBL" id="JAGMUV010000009">
    <property type="protein sequence ID" value="KAH7143464.1"/>
    <property type="molecule type" value="Genomic_DNA"/>
</dbReference>
<name>A0A9P9ET88_9HYPO</name>
<sequence length="104" mass="11589">MDDLSLTELAVHIDDTITRRVAHIPNEHQTPVAQALSKCSDCNTEHIPRRLVVCVDSTWVEEDGAEGDSENHPSNGFWIWLAVKKGVVKGKDGKLWDQELVKGT</sequence>
<dbReference type="Proteomes" id="UP000738349">
    <property type="component" value="Unassembled WGS sequence"/>
</dbReference>